<evidence type="ECO:0000313" key="2">
    <source>
        <dbReference type="Proteomes" id="UP000798662"/>
    </source>
</evidence>
<sequence>MYALEKSVTFEASHTLTHHDGKCSRLHGHSYMLTLVVESPRLASSGPTVNMVTDFGTLSAAARALVAADLDHRHLNDSLGTDSPTAEYIAGWVYGRLVGTIPGLAEHHRIV</sequence>
<proteinExistence type="predicted"/>
<protein>
    <submittedName>
        <fullName evidence="1">Uncharacterized protein</fullName>
    </submittedName>
</protein>
<name>A0ACC3C1T2_PYRYE</name>
<evidence type="ECO:0000313" key="1">
    <source>
        <dbReference type="EMBL" id="KAK1863921.1"/>
    </source>
</evidence>
<accession>A0ACC3C1T2</accession>
<keyword evidence="2" id="KW-1185">Reference proteome</keyword>
<organism evidence="1 2">
    <name type="scientific">Pyropia yezoensis</name>
    <name type="common">Susabi-nori</name>
    <name type="synonym">Porphyra yezoensis</name>
    <dbReference type="NCBI Taxonomy" id="2788"/>
    <lineage>
        <taxon>Eukaryota</taxon>
        <taxon>Rhodophyta</taxon>
        <taxon>Bangiophyceae</taxon>
        <taxon>Bangiales</taxon>
        <taxon>Bangiaceae</taxon>
        <taxon>Pyropia</taxon>
    </lineage>
</organism>
<dbReference type="Proteomes" id="UP000798662">
    <property type="component" value="Chromosome 2"/>
</dbReference>
<gene>
    <name evidence="1" type="ORF">I4F81_006474</name>
</gene>
<comment type="caution">
    <text evidence="1">The sequence shown here is derived from an EMBL/GenBank/DDBJ whole genome shotgun (WGS) entry which is preliminary data.</text>
</comment>
<reference evidence="1" key="1">
    <citation type="submission" date="2019-11" db="EMBL/GenBank/DDBJ databases">
        <title>Nori genome reveals adaptations in red seaweeds to the harsh intertidal environment.</title>
        <authorList>
            <person name="Wang D."/>
            <person name="Mao Y."/>
        </authorList>
    </citation>
    <scope>NUCLEOTIDE SEQUENCE</scope>
    <source>
        <tissue evidence="1">Gametophyte</tissue>
    </source>
</reference>
<dbReference type="EMBL" id="CM020619">
    <property type="protein sequence ID" value="KAK1863921.1"/>
    <property type="molecule type" value="Genomic_DNA"/>
</dbReference>